<dbReference type="Gene3D" id="3.90.75.20">
    <property type="match status" value="1"/>
</dbReference>
<dbReference type="SUPFAM" id="SSF54060">
    <property type="entry name" value="His-Me finger endonucleases"/>
    <property type="match status" value="1"/>
</dbReference>
<dbReference type="Proteomes" id="UP000076008">
    <property type="component" value="Unassembled WGS sequence"/>
</dbReference>
<organism evidence="2 3">
    <name type="scientific">Enterobacter cloacae</name>
    <dbReference type="NCBI Taxonomy" id="550"/>
    <lineage>
        <taxon>Bacteria</taxon>
        <taxon>Pseudomonadati</taxon>
        <taxon>Pseudomonadota</taxon>
        <taxon>Gammaproteobacteria</taxon>
        <taxon>Enterobacterales</taxon>
        <taxon>Enterobacteriaceae</taxon>
        <taxon>Enterobacter</taxon>
        <taxon>Enterobacter cloacae complex</taxon>
    </lineage>
</organism>
<dbReference type="RefSeq" id="WP_063144020.1">
    <property type="nucleotide sequence ID" value="NZ_FJXR01000010.1"/>
</dbReference>
<accession>A0A144IRF0</accession>
<name>A0A144IRF0_ENTCL</name>
<evidence type="ECO:0000259" key="1">
    <source>
        <dbReference type="Pfam" id="PF13392"/>
    </source>
</evidence>
<reference evidence="2 3" key="1">
    <citation type="submission" date="2016-03" db="EMBL/GenBank/DDBJ databases">
        <authorList>
            <consortium name="Pathogen Informatics"/>
        </authorList>
    </citation>
    <scope>NUCLEOTIDE SEQUENCE [LARGE SCALE GENOMIC DNA]</scope>
    <source>
        <strain evidence="3">e1252</strain>
    </source>
</reference>
<dbReference type="Pfam" id="PF13392">
    <property type="entry name" value="HNH_3"/>
    <property type="match status" value="1"/>
</dbReference>
<proteinExistence type="predicted"/>
<gene>
    <name evidence="2" type="ORF">SAMEA2273318_02044</name>
</gene>
<sequence length="161" mass="18134">MSITQERLKEVLKYDPLTGLFVWIKRTNSRSTPGNIAGNADTYGYIQIMIDKKLIFAHRLAFLYMDGALPPADKCVDHINGNPKDNRWDNLRIVTQFVNQQNRHKARKGAKSGLIGANWCKARGLWRSAISVNGKRKDLGSFNTAELAHEAYMKAKAKLCG</sequence>
<dbReference type="EMBL" id="FJXR01000010">
    <property type="protein sequence ID" value="CZV21685.1"/>
    <property type="molecule type" value="Genomic_DNA"/>
</dbReference>
<dbReference type="GO" id="GO:0003677">
    <property type="term" value="F:DNA binding"/>
    <property type="evidence" value="ECO:0007669"/>
    <property type="project" value="InterPro"/>
</dbReference>
<feature type="domain" description="HNH nuclease" evidence="1">
    <location>
        <begin position="56"/>
        <end position="99"/>
    </location>
</feature>
<dbReference type="InterPro" id="IPR044925">
    <property type="entry name" value="His-Me_finger_sf"/>
</dbReference>
<dbReference type="InterPro" id="IPR016177">
    <property type="entry name" value="DNA-bd_dom_sf"/>
</dbReference>
<evidence type="ECO:0000313" key="2">
    <source>
        <dbReference type="EMBL" id="CZV21685.1"/>
    </source>
</evidence>
<evidence type="ECO:0000313" key="3">
    <source>
        <dbReference type="Proteomes" id="UP000076008"/>
    </source>
</evidence>
<dbReference type="InterPro" id="IPR003615">
    <property type="entry name" value="HNH_nuc"/>
</dbReference>
<dbReference type="AlphaFoldDB" id="A0A144IRF0"/>
<dbReference type="SUPFAM" id="SSF54171">
    <property type="entry name" value="DNA-binding domain"/>
    <property type="match status" value="1"/>
</dbReference>
<protein>
    <submittedName>
        <fullName evidence="2">AP2 domain</fullName>
    </submittedName>
</protein>